<evidence type="ECO:0000313" key="2">
    <source>
        <dbReference type="Proteomes" id="UP000238220"/>
    </source>
</evidence>
<dbReference type="OrthoDB" id="7056323at2"/>
<reference evidence="1 2" key="1">
    <citation type="submission" date="2018-02" db="EMBL/GenBank/DDBJ databases">
        <title>Genome sequencing of Solimonas sp. HR-BB.</title>
        <authorList>
            <person name="Lee Y."/>
            <person name="Jeon C.O."/>
        </authorList>
    </citation>
    <scope>NUCLEOTIDE SEQUENCE [LARGE SCALE GENOMIC DNA]</scope>
    <source>
        <strain evidence="1 2">HR-BB</strain>
    </source>
</reference>
<dbReference type="InterPro" id="IPR022061">
    <property type="entry name" value="DUF3617"/>
</dbReference>
<dbReference type="Proteomes" id="UP000238220">
    <property type="component" value="Unassembled WGS sequence"/>
</dbReference>
<organism evidence="1 2">
    <name type="scientific">Solimonas fluminis</name>
    <dbReference type="NCBI Taxonomy" id="2086571"/>
    <lineage>
        <taxon>Bacteria</taxon>
        <taxon>Pseudomonadati</taxon>
        <taxon>Pseudomonadota</taxon>
        <taxon>Gammaproteobacteria</taxon>
        <taxon>Nevskiales</taxon>
        <taxon>Nevskiaceae</taxon>
        <taxon>Solimonas</taxon>
    </lineage>
</organism>
<dbReference type="EMBL" id="PSNW01000006">
    <property type="protein sequence ID" value="PPE73715.1"/>
    <property type="molecule type" value="Genomic_DNA"/>
</dbReference>
<dbReference type="Pfam" id="PF12276">
    <property type="entry name" value="DUF3617"/>
    <property type="match status" value="1"/>
</dbReference>
<sequence length="227" mass="24249">MSAARPMSGKSASATSRASWSACRAAPWRWSRPAEGPSENCCPDGPGVLAQSAVRNIGLITHRESVMRKWTMAVLALAASAAAVAGEPREGKWEYTSTMKMDGGPAMPQQPQLPPGVKLPPGVQMPQFGPKGMTMKHSSCLTKDDLVPKDKNGECTVDKFDRKGNTVTWAATCNTPKGKALGQGTATYTETTMTSTMTSNIDDKDMGKVKMTQEMTGRYVGACDKVK</sequence>
<comment type="caution">
    <text evidence="1">The sequence shown here is derived from an EMBL/GenBank/DDBJ whole genome shotgun (WGS) entry which is preliminary data.</text>
</comment>
<accession>A0A2S5TFF9</accession>
<dbReference type="AlphaFoldDB" id="A0A2S5TFF9"/>
<evidence type="ECO:0008006" key="3">
    <source>
        <dbReference type="Google" id="ProtNLM"/>
    </source>
</evidence>
<proteinExistence type="predicted"/>
<protein>
    <recommendedName>
        <fullName evidence="3">DUF3617 domain-containing protein</fullName>
    </recommendedName>
</protein>
<gene>
    <name evidence="1" type="ORF">C3942_13055</name>
</gene>
<evidence type="ECO:0000313" key="1">
    <source>
        <dbReference type="EMBL" id="PPE73715.1"/>
    </source>
</evidence>
<keyword evidence="2" id="KW-1185">Reference proteome</keyword>
<name>A0A2S5TFF9_9GAMM</name>